<dbReference type="KEGG" id="apre:CNX65_04835"/>
<protein>
    <submittedName>
        <fullName evidence="5">DEAD/DEAH box helicase</fullName>
    </submittedName>
</protein>
<dbReference type="PANTHER" id="PTHR47957">
    <property type="entry name" value="ATP-DEPENDENT HELICASE HRQ1"/>
    <property type="match status" value="1"/>
</dbReference>
<proteinExistence type="predicted"/>
<dbReference type="PANTHER" id="PTHR47957:SF3">
    <property type="entry name" value="ATP-DEPENDENT HELICASE HRQ1"/>
    <property type="match status" value="1"/>
</dbReference>
<evidence type="ECO:0000313" key="6">
    <source>
        <dbReference type="Proteomes" id="UP000218505"/>
    </source>
</evidence>
<dbReference type="SMART" id="SM00490">
    <property type="entry name" value="HELICc"/>
    <property type="match status" value="1"/>
</dbReference>
<dbReference type="InterPro" id="IPR001650">
    <property type="entry name" value="Helicase_C-like"/>
</dbReference>
<evidence type="ECO:0000256" key="1">
    <source>
        <dbReference type="ARBA" id="ARBA00022741"/>
    </source>
</evidence>
<dbReference type="Pfam" id="PF00270">
    <property type="entry name" value="DEAD"/>
    <property type="match status" value="1"/>
</dbReference>
<dbReference type="PROSITE" id="PS51192">
    <property type="entry name" value="HELICASE_ATP_BIND_1"/>
    <property type="match status" value="1"/>
</dbReference>
<keyword evidence="5" id="KW-0378">Hydrolase</keyword>
<dbReference type="NCBIfam" id="NF041067">
    <property type="entry name" value="DpdJ"/>
    <property type="match status" value="1"/>
</dbReference>
<dbReference type="InterPro" id="IPR011545">
    <property type="entry name" value="DEAD/DEAH_box_helicase_dom"/>
</dbReference>
<dbReference type="InterPro" id="IPR014001">
    <property type="entry name" value="Helicase_ATP-bd"/>
</dbReference>
<accession>A0A290Z124</accession>
<sequence length="1495" mass="165454">MTPVGKAQLFVGQLLDSLEDRELPLLSWGITSGTLSQEEVHESIEAELLGYPEEEGARPSKQQVFQHLLTRGLLFQVPDTSPPQYRTRFAEALRLTSQLRQLFPWMTKTKPPVANPATWWLQGKTLVSDYRLHVASRRYPARSIPAEEVLGQLSTLDGWDEVAHRTVAAQIGERFLARFQVDATRTIYSSLGSNRHGGVIIGAGTGSGKTLAFYLPSMAAIRQRKSSMSGVHTLALYPRTELLRDQLREALATTIQIEKSDPSTTRPLRIGVLYGDTPKTADHLDKPGYERNWKRSGKALICPYLTCPRCEQGQLLWSDVDRRNNRETLTCSDCRAVLREGVLALTRDSLKSRPDLLFTTTEMLNRGSTDPALGPLLGWSGSRKPSLVLLDEVHTYSGTHGAQVGLLLRRWRHAVGRPVTFVGLSATLKNAAGFFSQLTGLRSEAIDYIEPSHADMEFEGREYSLALRGDPLSGTSLVSTSIQTAMLFGRVLEVDDTRLSPFGSTGFLFTDDLDVTNRFYDYLRSAEGEQSRSGRVHSTPLAALRALDGCYHKARYADGQSWDLVEKIGHLLGSGSGMTTDHLPVARTTSQDGGVSTRATLIVATAALEVGFNDPRVGLVVQHKAPHDAAAFIQRRGRAGRKRGTRPITVAVLSDYGRDRLAYQGYETLFAPELSARDLPLVNRHVQKIQATQAMLDWLSRPFQQAHRWGDLRKLLSAPAQNTSKDADQQQWVINALTKLLQSEQMLDSLTRHLQRALALSEREVEAVLWEQPRSLLLSVVPTIIRRLESNWKPLRTDPGQLPFSFLPEYVTKTLFEPLNLPEVQLDLPFETPDDDGRLPIAKALREAVPGRVSKRYGYLRDDHRTWLAPPADDAKVLALDSATPEAPVLGYWRAGPAWPDGLKVIRPFRIKLEMPPPEVLTSSQGFPLWATEIVPPYEGVHDVDVPRVVPWHGRVLHVGFGTHAAARPVAVRRMTFGASTDVRTKQGGSKQRIEYSYDGEPAALGFQLDVDAMRVEIARLDVDDPAVRQYLRSPQWRSTAFHRTVSEAASVRDVTDSFQRDWLALAYITAYSLIGVASDSTPEELWRSLRRGNWREQLPQVISVLYREEDPSGVSSSGVQGKIDELRALSHLPEVVEALDNAGRLLFEDDVDLKTGELAKRAYRDTMGAAVLGAALRACRNAHEQDLLVDVVPGQLGSTSDEVWLSETSVGGIGVVEQLAAFYATDPQRFWSLVANTLQSSEYENTDVALTRLLRHAVEEPNGAIALAMSRIRAARSAAAADQALQELLVAWTALDGSPRRTAVSALAIRLLRPGSNRTTDAITLHLVDSWKRLEERLGVDLDARVIACAAGSGALSLPGSDKHLSADQVFSMLWPRGAQVRSQHLKHYQPYGDPDTPQVLDRLLVSVAHDEQLPAIDITAADWRVEYAKRLTEHGAVWLVCPVSDPRALGEAVARIPAVPVDSGVLRVYGNVTSVVHNGGEYRVRVDLKEAEQ</sequence>
<evidence type="ECO:0000259" key="4">
    <source>
        <dbReference type="PROSITE" id="PS51194"/>
    </source>
</evidence>
<dbReference type="RefSeq" id="WP_096491684.1">
    <property type="nucleotide sequence ID" value="NZ_CP023445.1"/>
</dbReference>
<dbReference type="GO" id="GO:0043138">
    <property type="term" value="F:3'-5' DNA helicase activity"/>
    <property type="evidence" value="ECO:0007669"/>
    <property type="project" value="TreeGrafter"/>
</dbReference>
<reference evidence="5" key="1">
    <citation type="submission" date="2017-09" db="EMBL/GenBank/DDBJ databases">
        <title>Complete Genome Sequence of ansamitocin-producing Bacterium Actinosynnema pretiosum X47.</title>
        <authorList>
            <person name="Cao G."/>
            <person name="Zong G."/>
            <person name="Zhong C."/>
            <person name="Fu J."/>
        </authorList>
    </citation>
    <scope>NUCLEOTIDE SEQUENCE [LARGE SCALE GENOMIC DNA]</scope>
    <source>
        <strain evidence="5">X47</strain>
    </source>
</reference>
<dbReference type="GO" id="GO:0036297">
    <property type="term" value="P:interstrand cross-link repair"/>
    <property type="evidence" value="ECO:0007669"/>
    <property type="project" value="TreeGrafter"/>
</dbReference>
<keyword evidence="6" id="KW-1185">Reference proteome</keyword>
<evidence type="ECO:0000313" key="5">
    <source>
        <dbReference type="EMBL" id="ATE52692.1"/>
    </source>
</evidence>
<dbReference type="GO" id="GO:0005524">
    <property type="term" value="F:ATP binding"/>
    <property type="evidence" value="ECO:0007669"/>
    <property type="project" value="UniProtKB-KW"/>
</dbReference>
<dbReference type="Proteomes" id="UP000218505">
    <property type="component" value="Chromosome"/>
</dbReference>
<dbReference type="Pfam" id="PF00271">
    <property type="entry name" value="Helicase_C"/>
    <property type="match status" value="1"/>
</dbReference>
<dbReference type="InterPro" id="IPR027417">
    <property type="entry name" value="P-loop_NTPase"/>
</dbReference>
<keyword evidence="2" id="KW-0067">ATP-binding</keyword>
<organism evidence="5 6">
    <name type="scientific">Actinosynnema pretiosum</name>
    <dbReference type="NCBI Taxonomy" id="42197"/>
    <lineage>
        <taxon>Bacteria</taxon>
        <taxon>Bacillati</taxon>
        <taxon>Actinomycetota</taxon>
        <taxon>Actinomycetes</taxon>
        <taxon>Pseudonocardiales</taxon>
        <taxon>Pseudonocardiaceae</taxon>
        <taxon>Actinosynnema</taxon>
    </lineage>
</organism>
<evidence type="ECO:0000259" key="3">
    <source>
        <dbReference type="PROSITE" id="PS51192"/>
    </source>
</evidence>
<gene>
    <name evidence="5" type="ORF">CNX65_04835</name>
</gene>
<dbReference type="Gene3D" id="3.40.50.300">
    <property type="entry name" value="P-loop containing nucleotide triphosphate hydrolases"/>
    <property type="match status" value="3"/>
</dbReference>
<keyword evidence="1" id="KW-0547">Nucleotide-binding</keyword>
<name>A0A290Z124_9PSEU</name>
<dbReference type="EMBL" id="CP023445">
    <property type="protein sequence ID" value="ATE52692.1"/>
    <property type="molecule type" value="Genomic_DNA"/>
</dbReference>
<feature type="domain" description="Helicase C-terminal" evidence="4">
    <location>
        <begin position="518"/>
        <end position="690"/>
    </location>
</feature>
<dbReference type="SUPFAM" id="SSF52540">
    <property type="entry name" value="P-loop containing nucleoside triphosphate hydrolases"/>
    <property type="match status" value="1"/>
</dbReference>
<dbReference type="GO" id="GO:0003676">
    <property type="term" value="F:nucleic acid binding"/>
    <property type="evidence" value="ECO:0007669"/>
    <property type="project" value="InterPro"/>
</dbReference>
<keyword evidence="5" id="KW-0347">Helicase</keyword>
<dbReference type="PROSITE" id="PS51194">
    <property type="entry name" value="HELICASE_CTER"/>
    <property type="match status" value="1"/>
</dbReference>
<feature type="domain" description="Helicase ATP-binding" evidence="3">
    <location>
        <begin position="190"/>
        <end position="446"/>
    </location>
</feature>
<dbReference type="GO" id="GO:0006289">
    <property type="term" value="P:nucleotide-excision repair"/>
    <property type="evidence" value="ECO:0007669"/>
    <property type="project" value="TreeGrafter"/>
</dbReference>
<evidence type="ECO:0000256" key="2">
    <source>
        <dbReference type="ARBA" id="ARBA00022840"/>
    </source>
</evidence>
<dbReference type="SMART" id="SM00487">
    <property type="entry name" value="DEXDc"/>
    <property type="match status" value="1"/>
</dbReference>